<feature type="coiled-coil region" evidence="1">
    <location>
        <begin position="19"/>
        <end position="49"/>
    </location>
</feature>
<evidence type="ECO:0000313" key="2">
    <source>
        <dbReference type="EMBL" id="MDW0114394.1"/>
    </source>
</evidence>
<comment type="caution">
    <text evidence="2">The sequence shown here is derived from an EMBL/GenBank/DDBJ whole genome shotgun (WGS) entry which is preliminary data.</text>
</comment>
<organism evidence="2 3">
    <name type="scientific">Sporosarcina saromensis</name>
    <dbReference type="NCBI Taxonomy" id="359365"/>
    <lineage>
        <taxon>Bacteria</taxon>
        <taxon>Bacillati</taxon>
        <taxon>Bacillota</taxon>
        <taxon>Bacilli</taxon>
        <taxon>Bacillales</taxon>
        <taxon>Caryophanaceae</taxon>
        <taxon>Sporosarcina</taxon>
    </lineage>
</organism>
<keyword evidence="1" id="KW-0175">Coiled coil</keyword>
<dbReference type="EMBL" id="JAUBDI010000016">
    <property type="protein sequence ID" value="MDW0114394.1"/>
    <property type="molecule type" value="Genomic_DNA"/>
</dbReference>
<gene>
    <name evidence="2" type="ORF">QT711_14445</name>
</gene>
<name>A0ABU4GBM0_9BACL</name>
<dbReference type="Proteomes" id="UP001282284">
    <property type="component" value="Unassembled WGS sequence"/>
</dbReference>
<accession>A0ABU4GBM0</accession>
<sequence length="82" mass="9924">MQWSPWLQGGPFLEVSFLMEIKEKKKETIQELIDNLSKVKNRIEIHDQNVDEIIDFFDRGYSYDEEDSQTNYLHSLRLRLYV</sequence>
<evidence type="ECO:0000313" key="3">
    <source>
        <dbReference type="Proteomes" id="UP001282284"/>
    </source>
</evidence>
<evidence type="ECO:0000256" key="1">
    <source>
        <dbReference type="SAM" id="Coils"/>
    </source>
</evidence>
<proteinExistence type="predicted"/>
<dbReference type="RefSeq" id="WP_317945406.1">
    <property type="nucleotide sequence ID" value="NZ_JAUBDI010000016.1"/>
</dbReference>
<protein>
    <submittedName>
        <fullName evidence="2">Uncharacterized protein</fullName>
    </submittedName>
</protein>
<reference evidence="2 3" key="1">
    <citation type="submission" date="2023-06" db="EMBL/GenBank/DDBJ databases">
        <title>Sporosarcina sp. nov., isolated from Korean traditional fermented seafood 'Jeotgal'.</title>
        <authorList>
            <person name="Yang A.I."/>
            <person name="Shin N.-R."/>
        </authorList>
    </citation>
    <scope>NUCLEOTIDE SEQUENCE [LARGE SCALE GENOMIC DNA]</scope>
    <source>
        <strain evidence="2 3">KCTC13119</strain>
    </source>
</reference>
<keyword evidence="3" id="KW-1185">Reference proteome</keyword>